<feature type="chain" id="PRO_5012154780" description="DUF2178 domain-containing protein" evidence="2">
    <location>
        <begin position="20"/>
        <end position="148"/>
    </location>
</feature>
<feature type="signal peptide" evidence="2">
    <location>
        <begin position="1"/>
        <end position="19"/>
    </location>
</feature>
<evidence type="ECO:0008006" key="5">
    <source>
        <dbReference type="Google" id="ProtNLM"/>
    </source>
</evidence>
<name>A0A291QT63_9BACT</name>
<dbReference type="KEGG" id="cbae:COR50_08015"/>
<keyword evidence="2" id="KW-0732">Signal</keyword>
<protein>
    <recommendedName>
        <fullName evidence="5">DUF2178 domain-containing protein</fullName>
    </recommendedName>
</protein>
<keyword evidence="1" id="KW-0812">Transmembrane</keyword>
<dbReference type="Proteomes" id="UP000220133">
    <property type="component" value="Chromosome"/>
</dbReference>
<reference evidence="3 4" key="1">
    <citation type="submission" date="2017-10" db="EMBL/GenBank/DDBJ databases">
        <title>Paenichitinophaga pekingensis gen. nov., sp. nov., isolated from activated sludge.</title>
        <authorList>
            <person name="Jin D."/>
            <person name="Kong X."/>
            <person name="Deng Y."/>
            <person name="Bai Z."/>
        </authorList>
    </citation>
    <scope>NUCLEOTIDE SEQUENCE [LARGE SCALE GENOMIC DNA]</scope>
    <source>
        <strain evidence="3 4">13</strain>
    </source>
</reference>
<dbReference type="AlphaFoldDB" id="A0A291QT63"/>
<sequence length="148" mass="16289">MKKLLATMLILLASVSAFAQENAIPAEFHPFKDKGSFIEIFRTSSIIFILVLIAVFLITVIKLVLDARLKRDLVQRDAPVEIIESLFSRKGKYQNAVKIGIILVSIGLGLLLVGVFNSMGIYSAAIMILCLSVGFIGYAFWVKNLPGE</sequence>
<keyword evidence="1" id="KW-1133">Transmembrane helix</keyword>
<feature type="transmembrane region" description="Helical" evidence="1">
    <location>
        <begin position="96"/>
        <end position="115"/>
    </location>
</feature>
<feature type="transmembrane region" description="Helical" evidence="1">
    <location>
        <begin position="121"/>
        <end position="142"/>
    </location>
</feature>
<keyword evidence="1" id="KW-0472">Membrane</keyword>
<evidence type="ECO:0000313" key="4">
    <source>
        <dbReference type="Proteomes" id="UP000220133"/>
    </source>
</evidence>
<evidence type="ECO:0000313" key="3">
    <source>
        <dbReference type="EMBL" id="ATL47135.1"/>
    </source>
</evidence>
<feature type="transmembrane region" description="Helical" evidence="1">
    <location>
        <begin position="43"/>
        <end position="65"/>
    </location>
</feature>
<proteinExistence type="predicted"/>
<evidence type="ECO:0000256" key="1">
    <source>
        <dbReference type="SAM" id="Phobius"/>
    </source>
</evidence>
<evidence type="ECO:0000256" key="2">
    <source>
        <dbReference type="SAM" id="SignalP"/>
    </source>
</evidence>
<dbReference type="EMBL" id="CP023777">
    <property type="protein sequence ID" value="ATL47135.1"/>
    <property type="molecule type" value="Genomic_DNA"/>
</dbReference>
<gene>
    <name evidence="3" type="ORF">COR50_08015</name>
</gene>
<dbReference type="RefSeq" id="WP_098193517.1">
    <property type="nucleotide sequence ID" value="NZ_CP023777.1"/>
</dbReference>
<keyword evidence="4" id="KW-1185">Reference proteome</keyword>
<organism evidence="3 4">
    <name type="scientific">Chitinophaga caeni</name>
    <dbReference type="NCBI Taxonomy" id="2029983"/>
    <lineage>
        <taxon>Bacteria</taxon>
        <taxon>Pseudomonadati</taxon>
        <taxon>Bacteroidota</taxon>
        <taxon>Chitinophagia</taxon>
        <taxon>Chitinophagales</taxon>
        <taxon>Chitinophagaceae</taxon>
        <taxon>Chitinophaga</taxon>
    </lineage>
</organism>
<accession>A0A291QT63</accession>